<dbReference type="EMBL" id="ATBP01001528">
    <property type="protein sequence ID" value="ETR67162.1"/>
    <property type="molecule type" value="Genomic_DNA"/>
</dbReference>
<accession>A0A1V1NX24</accession>
<dbReference type="AlphaFoldDB" id="A0A1V1NX24"/>
<evidence type="ECO:0008006" key="3">
    <source>
        <dbReference type="Google" id="ProtNLM"/>
    </source>
</evidence>
<reference evidence="2" key="1">
    <citation type="submission" date="2012-11" db="EMBL/GenBank/DDBJ databases">
        <authorList>
            <person name="Lucero-Rivera Y.E."/>
            <person name="Tovar-Ramirez D."/>
        </authorList>
    </citation>
    <scope>NUCLEOTIDE SEQUENCE [LARGE SCALE GENOMIC DNA]</scope>
    <source>
        <strain evidence="2">Araruama</strain>
    </source>
</reference>
<proteinExistence type="predicted"/>
<dbReference type="SUPFAM" id="SSF89260">
    <property type="entry name" value="Collagen-binding domain"/>
    <property type="match status" value="1"/>
</dbReference>
<name>A0A1V1NX24_9BACT</name>
<gene>
    <name evidence="1" type="ORF">OMM_05288</name>
</gene>
<dbReference type="Gene3D" id="2.60.120.380">
    <property type="match status" value="2"/>
</dbReference>
<evidence type="ECO:0000313" key="2">
    <source>
        <dbReference type="Proteomes" id="UP000189670"/>
    </source>
</evidence>
<protein>
    <recommendedName>
        <fullName evidence="3">Peptidase C-terminal archaeal/bacterial domain-containing protein</fullName>
    </recommendedName>
</protein>
<comment type="caution">
    <text evidence="1">The sequence shown here is derived from an EMBL/GenBank/DDBJ whole genome shotgun (WGS) entry which is preliminary data.</text>
</comment>
<dbReference type="Proteomes" id="UP000189670">
    <property type="component" value="Unassembled WGS sequence"/>
</dbReference>
<organism evidence="1 2">
    <name type="scientific">Candidatus Magnetoglobus multicellularis str. Araruama</name>
    <dbReference type="NCBI Taxonomy" id="890399"/>
    <lineage>
        <taxon>Bacteria</taxon>
        <taxon>Pseudomonadati</taxon>
        <taxon>Thermodesulfobacteriota</taxon>
        <taxon>Desulfobacteria</taxon>
        <taxon>Desulfobacterales</taxon>
        <taxon>Desulfobacteraceae</taxon>
        <taxon>Candidatus Magnetoglobus</taxon>
    </lineage>
</organism>
<sequence>MEDKMKLYPQTKRFLVVFLICFTAYQKMDVLNVMAETITFKPSNQSLYQLFPDHDIRKYSNLIRSIQIDGSIDNPGEKDRYSFYGKAGDSINLYLSKASGTYMSALIMNPDKTSLAYKKDNSNIELGYQTLPESGNYTITIDASGMITGTYSLYILKQTLQAISFKENGSVLIQGEITFPGEQDIYSFNGSSEEEISLFLNNGALMYRSVTIIKPDENIFLKSNVTPSDISLSGTLVQSGMYKIIIDGSGYRTGDYSFFSLQVKQTMQFPYISLPG</sequence>
<evidence type="ECO:0000313" key="1">
    <source>
        <dbReference type="EMBL" id="ETR67162.1"/>
    </source>
</evidence>